<keyword evidence="5" id="KW-1185">Reference proteome</keyword>
<dbReference type="RefSeq" id="WP_108639432.1">
    <property type="nucleotide sequence ID" value="NZ_QCYG01000001.1"/>
</dbReference>
<keyword evidence="2" id="KW-0472">Membrane</keyword>
<dbReference type="Proteomes" id="UP000244817">
    <property type="component" value="Unassembled WGS sequence"/>
</dbReference>
<name>A0A2T7G1L3_9RHOB</name>
<evidence type="ECO:0000313" key="4">
    <source>
        <dbReference type="EMBL" id="PVA08278.1"/>
    </source>
</evidence>
<dbReference type="InterPro" id="IPR025263">
    <property type="entry name" value="YhdP_central"/>
</dbReference>
<reference evidence="4 5" key="1">
    <citation type="submission" date="2018-04" db="EMBL/GenBank/DDBJ databases">
        <title>Pelagivirga bohaiensis gen. nov., sp. nov., a bacterium isolated from the Bohai Sea.</title>
        <authorList>
            <person name="Ji X."/>
        </authorList>
    </citation>
    <scope>NUCLEOTIDE SEQUENCE [LARGE SCALE GENOMIC DNA]</scope>
    <source>
        <strain evidence="4 5">BH-SD16</strain>
    </source>
</reference>
<dbReference type="Pfam" id="PF13116">
    <property type="entry name" value="YhdP"/>
    <property type="match status" value="1"/>
</dbReference>
<feature type="region of interest" description="Disordered" evidence="1">
    <location>
        <begin position="1"/>
        <end position="23"/>
    </location>
</feature>
<keyword evidence="2" id="KW-0812">Transmembrane</keyword>
<comment type="caution">
    <text evidence="4">The sequence shown here is derived from an EMBL/GenBank/DDBJ whole genome shotgun (WGS) entry which is preliminary data.</text>
</comment>
<dbReference type="EMBL" id="QCYG01000001">
    <property type="protein sequence ID" value="PVA08278.1"/>
    <property type="molecule type" value="Genomic_DNA"/>
</dbReference>
<sequence>MQRPPATPQGEGGGAEARTDPAPRGRRRRALWLTVRGLGLVLLAPVIMALVAALLVIGRDVSAPSWIVREVELRAAESLAGGTLGFGAVNVTIGSDLHPRLVLRDVVLRDRDNAVLARVPRISALLSPRGILQGRVLAQRVTLTGAQISLRRAKDGTVALAFDQGAAAIGAADGFLGLLDQVDGMFTQGALEALERVEANGLILNYVDGRAGRSWIVDDGQVALDLRGDAMDLRAEVALLSGRSFVTTAALSYSSPRGSRSGQVGVTITNAAARDIASQSPLLAWLGVLDAPISGAVRGQMDADGRLTTTSATLQIGAGEVQPSPQTRPIPFNSARTYLRYEPREERLIFDLIEVDSGWGSFAGTARTYLREFRDGWPEVLLGHIDLSAMELAPEALYDAPVELSDGRVDFRLRLDPFTFDIGQAVAVVDRTPVRIGGQVRAAPEGWAVALDLSADQIPAAQVLNIWPRVVTPRSRAWVAENIRSGMVHNAELAFRAQPNTRPGMAVTLEVSDAEVRFMRTMPPIEAARGTLTILDRRMAMELSAGHVTAPEGGRLDLAGSTMVVPVTNLPKPPARFDLAIAGRVTAAMSLLSQPPFNMLKTSDLPVSFAQGHASVTVGIDTPLGKDVPPDARDWTAEAVVRDVRSDVLVPDRTLTSSALQVRADPQSFTVSGPMRLGGLGGTATFSRALGPGSEGTARVDATLTVGPEDLEALNITLPPGMLSGQATAQLSLDLSDAAAPAFRLTSDLRGARVALDAVGWSKPRGVPGALTVAGRMGETPRIDELSLTAPGLSTSGTVALAPGGGLARATFDPVRLGGWLNAPVVLTGRGKGRPVGVQISGGTLDLRAANFGAQRAAAGGPISLALDTLQVTDAIRLDDLRGDFTTAGGFQGQFTGTVNGAAPVRGTVVPMEGGTAVRIVSDDAGRVLRATGLLQTAADGTFEMILVPAGSPGSYDGRITGRDWRVRDAPALASLLDAISVVGLLTQLDGQGLLFNDIEVAFRLTPDQVIVTQASATGPGLGISLDGIYATAARVMDFQGVISPFYLFNGIGSILTRPGEGLIGFNFNLRGPVDNPSVSVNPLSALTPGMFRDIFRRSPPQVAQ</sequence>
<dbReference type="AlphaFoldDB" id="A0A2T7G1L3"/>
<dbReference type="OrthoDB" id="7161641at2"/>
<accession>A0A2T7G1L3</accession>
<evidence type="ECO:0000259" key="3">
    <source>
        <dbReference type="Pfam" id="PF13116"/>
    </source>
</evidence>
<proteinExistence type="predicted"/>
<organism evidence="4 5">
    <name type="scientific">Thalassorhabdomicrobium marinisediminis</name>
    <dbReference type="NCBI Taxonomy" id="2170577"/>
    <lineage>
        <taxon>Bacteria</taxon>
        <taxon>Pseudomonadati</taxon>
        <taxon>Pseudomonadota</taxon>
        <taxon>Alphaproteobacteria</taxon>
        <taxon>Rhodobacterales</taxon>
        <taxon>Paracoccaceae</taxon>
        <taxon>Thalassorhabdomicrobium</taxon>
    </lineage>
</organism>
<evidence type="ECO:0000256" key="1">
    <source>
        <dbReference type="SAM" id="MobiDB-lite"/>
    </source>
</evidence>
<gene>
    <name evidence="4" type="ORF">DC363_01965</name>
</gene>
<feature type="transmembrane region" description="Helical" evidence="2">
    <location>
        <begin position="33"/>
        <end position="57"/>
    </location>
</feature>
<feature type="domain" description="YhdP central" evidence="3">
    <location>
        <begin position="384"/>
        <end position="756"/>
    </location>
</feature>
<evidence type="ECO:0000313" key="5">
    <source>
        <dbReference type="Proteomes" id="UP000244817"/>
    </source>
</evidence>
<keyword evidence="2" id="KW-1133">Transmembrane helix</keyword>
<evidence type="ECO:0000256" key="2">
    <source>
        <dbReference type="SAM" id="Phobius"/>
    </source>
</evidence>
<protein>
    <recommendedName>
        <fullName evidence="3">YhdP central domain-containing protein</fullName>
    </recommendedName>
</protein>